<dbReference type="EMBL" id="AXCR01000006">
    <property type="protein sequence ID" value="KJR86485.1"/>
    <property type="molecule type" value="Genomic_DNA"/>
</dbReference>
<evidence type="ECO:0000313" key="3">
    <source>
        <dbReference type="Proteomes" id="UP000033710"/>
    </source>
</evidence>
<proteinExistence type="predicted"/>
<feature type="compositionally biased region" description="Low complexity" evidence="1">
    <location>
        <begin position="478"/>
        <end position="490"/>
    </location>
</feature>
<dbReference type="GeneID" id="27664372"/>
<feature type="compositionally biased region" description="Pro residues" evidence="1">
    <location>
        <begin position="671"/>
        <end position="681"/>
    </location>
</feature>
<feature type="region of interest" description="Disordered" evidence="1">
    <location>
        <begin position="1"/>
        <end position="539"/>
    </location>
</feature>
<reference evidence="2 3" key="2">
    <citation type="journal article" date="2015" name="Eukaryot. Cell">
        <title>Asexual propagation of a virulent clone complex in a human and feline outbreak of sporotrichosis.</title>
        <authorList>
            <person name="Teixeira Mde M."/>
            <person name="Rodrigues A.M."/>
            <person name="Tsui C.K."/>
            <person name="de Almeida L.G."/>
            <person name="Van Diepeningen A.D."/>
            <person name="van den Ende B.G."/>
            <person name="Fernandes G.F."/>
            <person name="Kano R."/>
            <person name="Hamelin R.C."/>
            <person name="Lopes-Bezerra L.M."/>
            <person name="Vasconcelos A.T."/>
            <person name="de Hoog S."/>
            <person name="de Camargo Z.P."/>
            <person name="Felipe M.S."/>
        </authorList>
    </citation>
    <scope>NUCLEOTIDE SEQUENCE [LARGE SCALE GENOMIC DNA]</scope>
    <source>
        <strain evidence="2 3">1099-18</strain>
    </source>
</reference>
<feature type="compositionally biased region" description="Polar residues" evidence="1">
    <location>
        <begin position="303"/>
        <end position="321"/>
    </location>
</feature>
<evidence type="ECO:0000256" key="1">
    <source>
        <dbReference type="SAM" id="MobiDB-lite"/>
    </source>
</evidence>
<dbReference type="VEuPathDB" id="FungiDB:SPSK_02222"/>
<reference evidence="2 3" key="1">
    <citation type="journal article" date="2014" name="BMC Genomics">
        <title>Comparative genomics of the major fungal agents of human and animal Sporotrichosis: Sporothrix schenckii and Sporothrix brasiliensis.</title>
        <authorList>
            <person name="Teixeira M.M."/>
            <person name="de Almeida L.G."/>
            <person name="Kubitschek-Barreira P."/>
            <person name="Alves F.L."/>
            <person name="Kioshima E.S."/>
            <person name="Abadio A.K."/>
            <person name="Fernandes L."/>
            <person name="Derengowski L.S."/>
            <person name="Ferreira K.S."/>
            <person name="Souza R.C."/>
            <person name="Ruiz J.C."/>
            <person name="de Andrade N.C."/>
            <person name="Paes H.C."/>
            <person name="Nicola A.M."/>
            <person name="Albuquerque P."/>
            <person name="Gerber A.L."/>
            <person name="Martins V.P."/>
            <person name="Peconick L.D."/>
            <person name="Neto A.V."/>
            <person name="Chaucanez C.B."/>
            <person name="Silva P.A."/>
            <person name="Cunha O.L."/>
            <person name="de Oliveira F.F."/>
            <person name="dos Santos T.C."/>
            <person name="Barros A.L."/>
            <person name="Soares M.A."/>
            <person name="de Oliveira L.M."/>
            <person name="Marini M.M."/>
            <person name="Villalobos-Duno H."/>
            <person name="Cunha M.M."/>
            <person name="de Hoog S."/>
            <person name="da Silveira J.F."/>
            <person name="Henrissat B."/>
            <person name="Nino-Vega G.A."/>
            <person name="Cisalpino P.S."/>
            <person name="Mora-Montes H.M."/>
            <person name="Almeida S.R."/>
            <person name="Stajich J.E."/>
            <person name="Lopes-Bezerra L.M."/>
            <person name="Vasconcelos A.T."/>
            <person name="Felipe M.S."/>
        </authorList>
    </citation>
    <scope>NUCLEOTIDE SEQUENCE [LARGE SCALE GENOMIC DNA]</scope>
    <source>
        <strain evidence="2 3">1099-18</strain>
    </source>
</reference>
<feature type="compositionally biased region" description="Low complexity" evidence="1">
    <location>
        <begin position="512"/>
        <end position="524"/>
    </location>
</feature>
<protein>
    <recommendedName>
        <fullName evidence="4">Erythromycin esterase</fullName>
    </recommendedName>
</protein>
<feature type="compositionally biased region" description="Low complexity" evidence="1">
    <location>
        <begin position="37"/>
        <end position="57"/>
    </location>
</feature>
<feature type="compositionally biased region" description="Polar residues" evidence="1">
    <location>
        <begin position="525"/>
        <end position="539"/>
    </location>
</feature>
<feature type="compositionally biased region" description="Low complexity" evidence="1">
    <location>
        <begin position="366"/>
        <end position="433"/>
    </location>
</feature>
<comment type="caution">
    <text evidence="2">The sequence shown here is derived from an EMBL/GenBank/DDBJ whole genome shotgun (WGS) entry which is preliminary data.</text>
</comment>
<organism evidence="2 3">
    <name type="scientific">Sporothrix schenckii 1099-18</name>
    <dbReference type="NCBI Taxonomy" id="1397361"/>
    <lineage>
        <taxon>Eukaryota</taxon>
        <taxon>Fungi</taxon>
        <taxon>Dikarya</taxon>
        <taxon>Ascomycota</taxon>
        <taxon>Pezizomycotina</taxon>
        <taxon>Sordariomycetes</taxon>
        <taxon>Sordariomycetidae</taxon>
        <taxon>Ophiostomatales</taxon>
        <taxon>Ophiostomataceae</taxon>
        <taxon>Sporothrix</taxon>
    </lineage>
</organism>
<feature type="region of interest" description="Disordered" evidence="1">
    <location>
        <begin position="851"/>
        <end position="894"/>
    </location>
</feature>
<sequence>MAPLTRRRSARLASNSKPTGVAATPGLGCLAEQIEEQPSSPTAQQPQTPAQSSSAKPSKSEMRPGKASGAVAPPSSALRLGFTDIGDARQESPTTAKSNKIAASATLKAVSPEDNETPSKKRSPLSAISSFTFRFSRLKGKQPADATATDAASAASPKKVTGTPDLGLSEEARRMMEELREEAQKIRADLEVERDQEKAREEEDAASGRKIAKPKSRAGRYSAAHTAEFSKMDSIANHPSAFRASRYTPAKSTPSATATAATPAISSQARGLKRTQSKANLDETPHPKTTGSHAAPNPARGSVSMSTKKAYNPLCDNNQSHGGIDSKPPQSARKGNLLFPLPNDSPQQPLSATKRIKQNMGDDASSSRPMSRDGSSLPRPAAALASSLSSISRSHTTASLLTPTKSFSLASGTSLGASTSMGTSATATATATANTNGDVQPRTPSKTPSKAPSKTPLQLFSALKKSATTSSLQSSVRTPPAASTPTAAQAGKTTASKPKGPMFRAADHLKKTTAATSSAVKVSSQANTGVTRSVPPVSTSFGPTATAFSKTPAPARLTDRVVPARVPMTTPRRKLVKHVAFTPGTQRAVMSEMSPSLFRSSIPRSALKSYTGGAHGSEMQIDGKDEPAAESPSVRRRFGTTVYYPDLSGHELLGEAAASPGQEKVLSPPTALAPPAAPHPSVPGTFTFRSDKTINFGPTSPAGFGSSPGQASVRQVRHSTSVLPKIPGSFPGASQVGDMFTALVATEGTNKENTRPVAVSIIPHGITNKKRHRVSEAEEAEEEAAQRAAKKRKNAPVPEGEALLAPRLAGKAVPPTQSGRVIAGMRSSPHKMSPHKVSPQKMTPHKTVTFGAAAGTSKTPIAGKTQTPGSVSVKKRPILSMSRLNSLARPKLRK</sequence>
<dbReference type="RefSeq" id="XP_016589161.1">
    <property type="nucleotide sequence ID" value="XM_016729095.1"/>
</dbReference>
<feature type="compositionally biased region" description="Low complexity" evidence="1">
    <location>
        <begin position="144"/>
        <end position="156"/>
    </location>
</feature>
<dbReference type="OrthoDB" id="5204833at2759"/>
<feature type="compositionally biased region" description="Basic residues" evidence="1">
    <location>
        <begin position="1"/>
        <end position="10"/>
    </location>
</feature>
<feature type="compositionally biased region" description="Polar residues" evidence="1">
    <location>
        <begin position="466"/>
        <end position="477"/>
    </location>
</feature>
<name>A0A0F2MCE2_SPOSC</name>
<dbReference type="Proteomes" id="UP000033710">
    <property type="component" value="Unassembled WGS sequence"/>
</dbReference>
<dbReference type="AlphaFoldDB" id="A0A0F2MCE2"/>
<evidence type="ECO:0008006" key="4">
    <source>
        <dbReference type="Google" id="ProtNLM"/>
    </source>
</evidence>
<feature type="compositionally biased region" description="Low complexity" evidence="1">
    <location>
        <begin position="248"/>
        <end position="269"/>
    </location>
</feature>
<feature type="compositionally biased region" description="Polar residues" evidence="1">
    <location>
        <begin position="434"/>
        <end position="458"/>
    </location>
</feature>
<evidence type="ECO:0000313" key="2">
    <source>
        <dbReference type="EMBL" id="KJR86485.1"/>
    </source>
</evidence>
<feature type="region of interest" description="Disordered" evidence="1">
    <location>
        <begin position="608"/>
        <end position="634"/>
    </location>
</feature>
<feature type="compositionally biased region" description="Basic and acidic residues" evidence="1">
    <location>
        <begin position="170"/>
        <end position="201"/>
    </location>
</feature>
<dbReference type="KEGG" id="ssck:SPSK_02222"/>
<feature type="region of interest" description="Disordered" evidence="1">
    <location>
        <begin position="657"/>
        <end position="681"/>
    </location>
</feature>
<gene>
    <name evidence="2" type="ORF">SPSK_02222</name>
</gene>
<feature type="compositionally biased region" description="Polar residues" evidence="1">
    <location>
        <begin position="856"/>
        <end position="870"/>
    </location>
</feature>
<accession>A0A0F2MCE2</accession>